<feature type="domain" description="HAMP" evidence="10">
    <location>
        <begin position="292"/>
        <end position="346"/>
    </location>
</feature>
<dbReference type="PANTHER" id="PTHR43531">
    <property type="entry name" value="PROTEIN ICFG"/>
    <property type="match status" value="1"/>
</dbReference>
<comment type="caution">
    <text evidence="11">The sequence shown here is derived from an EMBL/GenBank/DDBJ whole genome shotgun (WGS) entry which is preliminary data.</text>
</comment>
<evidence type="ECO:0000256" key="6">
    <source>
        <dbReference type="ARBA" id="ARBA00029447"/>
    </source>
</evidence>
<evidence type="ECO:0000313" key="11">
    <source>
        <dbReference type="EMBL" id="CAG9167465.1"/>
    </source>
</evidence>
<dbReference type="SMART" id="SM00304">
    <property type="entry name" value="HAMP"/>
    <property type="match status" value="1"/>
</dbReference>
<dbReference type="CDD" id="cd12913">
    <property type="entry name" value="PDC1_MCP_like"/>
    <property type="match status" value="1"/>
</dbReference>
<comment type="similarity">
    <text evidence="6">Belongs to the methyl-accepting chemotaxis (MCP) protein family.</text>
</comment>
<dbReference type="InterPro" id="IPR003660">
    <property type="entry name" value="HAMP_dom"/>
</dbReference>
<protein>
    <recommendedName>
        <fullName evidence="13">Methyl-accepting chemotaxis protein</fullName>
    </recommendedName>
</protein>
<reference evidence="11 12" key="1">
    <citation type="submission" date="2021-08" db="EMBL/GenBank/DDBJ databases">
        <authorList>
            <person name="Peeters C."/>
        </authorList>
    </citation>
    <scope>NUCLEOTIDE SEQUENCE [LARGE SCALE GENOMIC DNA]</scope>
    <source>
        <strain evidence="11 12">LMG 21510</strain>
    </source>
</reference>
<name>A0ABM8WJI8_9BURK</name>
<evidence type="ECO:0000256" key="4">
    <source>
        <dbReference type="ARBA" id="ARBA00022989"/>
    </source>
</evidence>
<dbReference type="PROSITE" id="PS50111">
    <property type="entry name" value="CHEMOTAXIS_TRANSDUC_2"/>
    <property type="match status" value="1"/>
</dbReference>
<evidence type="ECO:0000256" key="3">
    <source>
        <dbReference type="ARBA" id="ARBA00022692"/>
    </source>
</evidence>
<proteinExistence type="inferred from homology"/>
<evidence type="ECO:0000256" key="7">
    <source>
        <dbReference type="PROSITE-ProRule" id="PRU00284"/>
    </source>
</evidence>
<organism evidence="11 12">
    <name type="scientific">Cupriavidus respiraculi</name>
    <dbReference type="NCBI Taxonomy" id="195930"/>
    <lineage>
        <taxon>Bacteria</taxon>
        <taxon>Pseudomonadati</taxon>
        <taxon>Pseudomonadota</taxon>
        <taxon>Betaproteobacteria</taxon>
        <taxon>Burkholderiales</taxon>
        <taxon>Burkholderiaceae</taxon>
        <taxon>Cupriavidus</taxon>
    </lineage>
</organism>
<dbReference type="CDD" id="cd11386">
    <property type="entry name" value="MCP_signal"/>
    <property type="match status" value="1"/>
</dbReference>
<keyword evidence="12" id="KW-1185">Reference proteome</keyword>
<dbReference type="Pfam" id="PF00672">
    <property type="entry name" value="HAMP"/>
    <property type="match status" value="1"/>
</dbReference>
<dbReference type="Pfam" id="PF00015">
    <property type="entry name" value="MCPsignal"/>
    <property type="match status" value="1"/>
</dbReference>
<dbReference type="CDD" id="cd12912">
    <property type="entry name" value="PDC2_MCP_like"/>
    <property type="match status" value="1"/>
</dbReference>
<evidence type="ECO:0000256" key="1">
    <source>
        <dbReference type="ARBA" id="ARBA00004651"/>
    </source>
</evidence>
<evidence type="ECO:0000259" key="10">
    <source>
        <dbReference type="PROSITE" id="PS50885"/>
    </source>
</evidence>
<dbReference type="SUPFAM" id="SSF58104">
    <property type="entry name" value="Methyl-accepting chemotaxis protein (MCP) signaling domain"/>
    <property type="match status" value="1"/>
</dbReference>
<evidence type="ECO:0008006" key="13">
    <source>
        <dbReference type="Google" id="ProtNLM"/>
    </source>
</evidence>
<comment type="subcellular location">
    <subcellularLocation>
        <location evidence="1">Cell membrane</location>
        <topology evidence="1">Multi-pass membrane protein</topology>
    </subcellularLocation>
</comment>
<keyword evidence="7" id="KW-0807">Transducer</keyword>
<evidence type="ECO:0000256" key="2">
    <source>
        <dbReference type="ARBA" id="ARBA00022475"/>
    </source>
</evidence>
<dbReference type="SMART" id="SM00283">
    <property type="entry name" value="MA"/>
    <property type="match status" value="1"/>
</dbReference>
<dbReference type="PANTHER" id="PTHR43531:SF16">
    <property type="entry name" value="METHYL-ACCEPTING CHEMOTAXIS PROTEIN II"/>
    <property type="match status" value="1"/>
</dbReference>
<dbReference type="RefSeq" id="WP_224039746.1">
    <property type="nucleotide sequence ID" value="NZ_CAJZAH010000001.1"/>
</dbReference>
<keyword evidence="3 8" id="KW-0812">Transmembrane</keyword>
<dbReference type="PROSITE" id="PS50885">
    <property type="entry name" value="HAMP"/>
    <property type="match status" value="1"/>
</dbReference>
<feature type="transmembrane region" description="Helical" evidence="8">
    <location>
        <begin position="273"/>
        <end position="295"/>
    </location>
</feature>
<feature type="domain" description="Methyl-accepting transducer" evidence="9">
    <location>
        <begin position="351"/>
        <end position="580"/>
    </location>
</feature>
<evidence type="ECO:0000256" key="5">
    <source>
        <dbReference type="ARBA" id="ARBA00023136"/>
    </source>
</evidence>
<gene>
    <name evidence="11" type="ORF">LMG21510_00756</name>
</gene>
<dbReference type="CDD" id="cd06225">
    <property type="entry name" value="HAMP"/>
    <property type="match status" value="1"/>
</dbReference>
<evidence type="ECO:0000313" key="12">
    <source>
        <dbReference type="Proteomes" id="UP000721236"/>
    </source>
</evidence>
<accession>A0ABM8WJI8</accession>
<dbReference type="InterPro" id="IPR051310">
    <property type="entry name" value="MCP_chemotaxis"/>
</dbReference>
<sequence length="599" mass="61264">MLSSIRNRILFTCVAIVVGALVLAGALNYQVMRTSNDASIRASLASVAGGHLAGIDDWIASKTQMIVSAGTAAFAADPVSTFAAVQAAGGFTNVYAGYADKTAKFSQAVGIPPDFDPTGRPWYLQAARAGHPVVTPPYVDVGSGKLVVAFAAPLRESGQVRGVVSGDVTMDSVVANVKAIHPTPASFGFLVDSQGSIIAHPDDKLTLKPLSALAPGLAVAELLKADAPMEVAVGGHAKLMVARPVQGTDWALVVALDKAEATAGMRELLRTSAGVILVVALVAALIVGAVTSRAFRGLSMVRNAMDDIGTGSGDLTKRLPVDGRDEVAQIAGSFNAFADKLTAVLLRVRGGSDAVHGATAEISAGNADLSQRTEQQAAALEETASSMEELTSIVRQNADNARQASALADSASAVAAQGGDAISRVIDTMGGINESSRKIADIIGVIEGIAFQTNILALNAAVEAARAGEHGRGFAVVASEVRGLAQRSASAAKEIKALIDESVQRVGGGSELVDQAGRTMADIVAAVRRVTDIMGEIAAASDEQSRGIEQVNQAVVQMDGMTQQNAALVEQAAAAAASLEGQARALNEAMSTFRLPGGA</sequence>
<dbReference type="Pfam" id="PF02743">
    <property type="entry name" value="dCache_1"/>
    <property type="match status" value="1"/>
</dbReference>
<dbReference type="InterPro" id="IPR004089">
    <property type="entry name" value="MCPsignal_dom"/>
</dbReference>
<dbReference type="Proteomes" id="UP000721236">
    <property type="component" value="Unassembled WGS sequence"/>
</dbReference>
<dbReference type="EMBL" id="CAJZAH010000001">
    <property type="protein sequence ID" value="CAG9167465.1"/>
    <property type="molecule type" value="Genomic_DNA"/>
</dbReference>
<evidence type="ECO:0000259" key="9">
    <source>
        <dbReference type="PROSITE" id="PS50111"/>
    </source>
</evidence>
<dbReference type="SUPFAM" id="SSF103190">
    <property type="entry name" value="Sensory domain-like"/>
    <property type="match status" value="1"/>
</dbReference>
<dbReference type="Gene3D" id="1.10.287.950">
    <property type="entry name" value="Methyl-accepting chemotaxis protein"/>
    <property type="match status" value="1"/>
</dbReference>
<dbReference type="Gene3D" id="3.30.450.20">
    <property type="entry name" value="PAS domain"/>
    <property type="match status" value="2"/>
</dbReference>
<dbReference type="InterPro" id="IPR033479">
    <property type="entry name" value="dCache_1"/>
</dbReference>
<keyword evidence="2" id="KW-1003">Cell membrane</keyword>
<evidence type="ECO:0000256" key="8">
    <source>
        <dbReference type="SAM" id="Phobius"/>
    </source>
</evidence>
<dbReference type="InterPro" id="IPR029151">
    <property type="entry name" value="Sensor-like_sf"/>
</dbReference>
<keyword evidence="5 8" id="KW-0472">Membrane</keyword>
<keyword evidence="4 8" id="KW-1133">Transmembrane helix</keyword>